<feature type="compositionally biased region" description="Basic and acidic residues" evidence="3">
    <location>
        <begin position="178"/>
        <end position="197"/>
    </location>
</feature>
<gene>
    <name evidence="5" type="ORF">GCM10010446_33990</name>
</gene>
<evidence type="ECO:0008006" key="7">
    <source>
        <dbReference type="Google" id="ProtNLM"/>
    </source>
</evidence>
<keyword evidence="6" id="KW-1185">Reference proteome</keyword>
<keyword evidence="4" id="KW-0812">Transmembrane</keyword>
<evidence type="ECO:0000313" key="6">
    <source>
        <dbReference type="Proteomes" id="UP001500403"/>
    </source>
</evidence>
<comment type="caution">
    <text evidence="5">The sequence shown here is derived from an EMBL/GenBank/DDBJ whole genome shotgun (WGS) entry which is preliminary data.</text>
</comment>
<keyword evidence="4" id="KW-1133">Transmembrane helix</keyword>
<feature type="region of interest" description="Disordered" evidence="3">
    <location>
        <begin position="1"/>
        <end position="24"/>
    </location>
</feature>
<reference evidence="6" key="1">
    <citation type="journal article" date="2019" name="Int. J. Syst. Evol. Microbiol.">
        <title>The Global Catalogue of Microorganisms (GCM) 10K type strain sequencing project: providing services to taxonomists for standard genome sequencing and annotation.</title>
        <authorList>
            <consortium name="The Broad Institute Genomics Platform"/>
            <consortium name="The Broad Institute Genome Sequencing Center for Infectious Disease"/>
            <person name="Wu L."/>
            <person name="Ma J."/>
        </authorList>
    </citation>
    <scope>NUCLEOTIDE SEQUENCE [LARGE SCALE GENOMIC DNA]</scope>
    <source>
        <strain evidence="6">JCM 9088</strain>
    </source>
</reference>
<keyword evidence="4" id="KW-0472">Membrane</keyword>
<dbReference type="Gene3D" id="1.10.10.1320">
    <property type="entry name" value="Anti-sigma factor, zinc-finger domain"/>
    <property type="match status" value="1"/>
</dbReference>
<evidence type="ECO:0000256" key="1">
    <source>
        <dbReference type="ARBA" id="ARBA00023015"/>
    </source>
</evidence>
<organism evidence="5 6">
    <name type="scientific">Streptomyces enissocaesilis</name>
    <dbReference type="NCBI Taxonomy" id="332589"/>
    <lineage>
        <taxon>Bacteria</taxon>
        <taxon>Bacillati</taxon>
        <taxon>Actinomycetota</taxon>
        <taxon>Actinomycetes</taxon>
        <taxon>Kitasatosporales</taxon>
        <taxon>Streptomycetaceae</taxon>
        <taxon>Streptomyces</taxon>
        <taxon>Streptomyces rochei group</taxon>
    </lineage>
</organism>
<dbReference type="Proteomes" id="UP001500403">
    <property type="component" value="Unassembled WGS sequence"/>
</dbReference>
<evidence type="ECO:0000256" key="2">
    <source>
        <dbReference type="ARBA" id="ARBA00023163"/>
    </source>
</evidence>
<evidence type="ECO:0000313" key="5">
    <source>
        <dbReference type="EMBL" id="GAA2945927.1"/>
    </source>
</evidence>
<dbReference type="RefSeq" id="WP_344495936.1">
    <property type="nucleotide sequence ID" value="NZ_BAAAUD010000035.1"/>
</dbReference>
<evidence type="ECO:0000256" key="4">
    <source>
        <dbReference type="SAM" id="Phobius"/>
    </source>
</evidence>
<keyword evidence="1" id="KW-0805">Transcription regulation</keyword>
<feature type="region of interest" description="Disordered" evidence="3">
    <location>
        <begin position="87"/>
        <end position="132"/>
    </location>
</feature>
<proteinExistence type="predicted"/>
<feature type="region of interest" description="Disordered" evidence="3">
    <location>
        <begin position="159"/>
        <end position="240"/>
    </location>
</feature>
<accession>A0ABP6JV66</accession>
<keyword evidence="2" id="KW-0804">Transcription</keyword>
<protein>
    <recommendedName>
        <fullName evidence="7">Zinc-finger domain-containing protein</fullName>
    </recommendedName>
</protein>
<feature type="transmembrane region" description="Helical" evidence="4">
    <location>
        <begin position="135"/>
        <end position="154"/>
    </location>
</feature>
<sequence>MTSTAGTTQHPDVSEISDLTEGLLPPSRTEEVRRHLDACALCADVQASLDEIRGQLGTLPGPLRMPADIAGRIDAALAAEALLDSTAPEESAHVSRETAPAPRVTETTVADRPAGRPHATTGPGRDRRAKRRRRNAVIGAVLGTAALGVGVLLLQPFQSPTSQTNKDASADGGVSATKKSEDKFSDTALEDRVRDLIAKQPMSRSKTAEDGSSLGVESHSPKRGTDTIVPQCVQDGTGRNTVPLAAEKGTYNGKSAFLVVLPHTTDTSRVQAYVVDAACVEAAPPAKGEILLTHAYSRR</sequence>
<dbReference type="EMBL" id="BAAAUD010000035">
    <property type="protein sequence ID" value="GAA2945927.1"/>
    <property type="molecule type" value="Genomic_DNA"/>
</dbReference>
<name>A0ABP6JV66_9ACTN</name>
<evidence type="ECO:0000256" key="3">
    <source>
        <dbReference type="SAM" id="MobiDB-lite"/>
    </source>
</evidence>
<dbReference type="InterPro" id="IPR041916">
    <property type="entry name" value="Anti_sigma_zinc_sf"/>
</dbReference>
<feature type="compositionally biased region" description="Polar residues" evidence="3">
    <location>
        <begin position="1"/>
        <end position="11"/>
    </location>
</feature>